<dbReference type="PROSITE" id="PS50089">
    <property type="entry name" value="ZF_RING_2"/>
    <property type="match status" value="1"/>
</dbReference>
<evidence type="ECO:0000313" key="12">
    <source>
        <dbReference type="Proteomes" id="UP001153069"/>
    </source>
</evidence>
<evidence type="ECO:0000259" key="10">
    <source>
        <dbReference type="PROSITE" id="PS51873"/>
    </source>
</evidence>
<sequence length="363" mass="40097">MATNSSSNTGKKHPRNEVDLTGEEEDEEDDKKPTALPRDTRSMSNAKAPDRLFRTDSEMAMALFESEADERPRKRAARMPTSGHCGFTCSICLNDEIENVEHQTYSLASCKHTFCFVCLEQLVQTSSAVGTATAQPIPCPMTTGTAKCSQSLTLGDIQTILQYSPKSLSLYSEASSMAFLEDQVAKGNARRCPNKHCNFTFEYEPEVLPVAAAAKNNVAAKKRGATAKKGKGSKKAVDKKKAQPKVYPNGCYFKCLECNSSYCLDCPANEGRVGPPHKGKCDERVKVLNMTAKERKQLKAWEKINAEADGRFRALLKRESKSGKTKACPKCFRLITKNKGCDHMVCTGCKKRFNWSSAPRFQG</sequence>
<dbReference type="Proteomes" id="UP001153069">
    <property type="component" value="Unassembled WGS sequence"/>
</dbReference>
<dbReference type="Pfam" id="PF00097">
    <property type="entry name" value="zf-C3HC4"/>
    <property type="match status" value="1"/>
</dbReference>
<dbReference type="InterPro" id="IPR017907">
    <property type="entry name" value="Znf_RING_CS"/>
</dbReference>
<evidence type="ECO:0000313" key="11">
    <source>
        <dbReference type="EMBL" id="CAB9515129.1"/>
    </source>
</evidence>
<dbReference type="InterPro" id="IPR031127">
    <property type="entry name" value="E3_UB_ligase_RBR"/>
</dbReference>
<dbReference type="CDD" id="cd20336">
    <property type="entry name" value="Rcat_RBR"/>
    <property type="match status" value="1"/>
</dbReference>
<feature type="compositionally biased region" description="Acidic residues" evidence="8">
    <location>
        <begin position="20"/>
        <end position="29"/>
    </location>
</feature>
<dbReference type="Gene3D" id="1.20.120.1750">
    <property type="match status" value="1"/>
</dbReference>
<evidence type="ECO:0000256" key="3">
    <source>
        <dbReference type="ARBA" id="ARBA00022737"/>
    </source>
</evidence>
<evidence type="ECO:0000256" key="2">
    <source>
        <dbReference type="ARBA" id="ARBA00022723"/>
    </source>
</evidence>
<comment type="caution">
    <text evidence="11">The sequence shown here is derived from an EMBL/GenBank/DDBJ whole genome shotgun (WGS) entry which is preliminary data.</text>
</comment>
<accession>A0A9N8E9H2</accession>
<keyword evidence="3" id="KW-0677">Repeat</keyword>
<dbReference type="GO" id="GO:0004842">
    <property type="term" value="F:ubiquitin-protein transferase activity"/>
    <property type="evidence" value="ECO:0007669"/>
    <property type="project" value="InterPro"/>
</dbReference>
<gene>
    <name evidence="11" type="ORF">SEMRO_695_G188730.1</name>
</gene>
<dbReference type="InterPro" id="IPR044066">
    <property type="entry name" value="TRIAD_supradom"/>
</dbReference>
<evidence type="ECO:0000256" key="8">
    <source>
        <dbReference type="SAM" id="MobiDB-lite"/>
    </source>
</evidence>
<dbReference type="InterPro" id="IPR001841">
    <property type="entry name" value="Znf_RING"/>
</dbReference>
<feature type="domain" description="RING-type" evidence="10">
    <location>
        <begin position="85"/>
        <end position="363"/>
    </location>
</feature>
<evidence type="ECO:0000256" key="7">
    <source>
        <dbReference type="PROSITE-ProRule" id="PRU00175"/>
    </source>
</evidence>
<evidence type="ECO:0000256" key="5">
    <source>
        <dbReference type="ARBA" id="ARBA00022786"/>
    </source>
</evidence>
<evidence type="ECO:0000256" key="6">
    <source>
        <dbReference type="ARBA" id="ARBA00022833"/>
    </source>
</evidence>
<keyword evidence="2" id="KW-0479">Metal-binding</keyword>
<feature type="region of interest" description="Disordered" evidence="8">
    <location>
        <begin position="1"/>
        <end position="52"/>
    </location>
</feature>
<evidence type="ECO:0008006" key="13">
    <source>
        <dbReference type="Google" id="ProtNLM"/>
    </source>
</evidence>
<dbReference type="InterPro" id="IPR013083">
    <property type="entry name" value="Znf_RING/FYVE/PHD"/>
</dbReference>
<dbReference type="SMART" id="SM00184">
    <property type="entry name" value="RING"/>
    <property type="match status" value="1"/>
</dbReference>
<keyword evidence="5" id="KW-0833">Ubl conjugation pathway</keyword>
<keyword evidence="6" id="KW-0862">Zinc</keyword>
<dbReference type="AlphaFoldDB" id="A0A9N8E9H2"/>
<dbReference type="GO" id="GO:0008270">
    <property type="term" value="F:zinc ion binding"/>
    <property type="evidence" value="ECO:0007669"/>
    <property type="project" value="UniProtKB-KW"/>
</dbReference>
<dbReference type="OrthoDB" id="1431934at2759"/>
<dbReference type="InterPro" id="IPR018957">
    <property type="entry name" value="Znf_C3HC4_RING-type"/>
</dbReference>
<keyword evidence="12" id="KW-1185">Reference proteome</keyword>
<dbReference type="EMBL" id="CAICTM010000694">
    <property type="protein sequence ID" value="CAB9515129.1"/>
    <property type="molecule type" value="Genomic_DNA"/>
</dbReference>
<evidence type="ECO:0000256" key="4">
    <source>
        <dbReference type="ARBA" id="ARBA00022771"/>
    </source>
</evidence>
<name>A0A9N8E9H2_9STRA</name>
<evidence type="ECO:0000259" key="9">
    <source>
        <dbReference type="PROSITE" id="PS50089"/>
    </source>
</evidence>
<organism evidence="11 12">
    <name type="scientific">Seminavis robusta</name>
    <dbReference type="NCBI Taxonomy" id="568900"/>
    <lineage>
        <taxon>Eukaryota</taxon>
        <taxon>Sar</taxon>
        <taxon>Stramenopiles</taxon>
        <taxon>Ochrophyta</taxon>
        <taxon>Bacillariophyta</taxon>
        <taxon>Bacillariophyceae</taxon>
        <taxon>Bacillariophycidae</taxon>
        <taxon>Naviculales</taxon>
        <taxon>Naviculaceae</taxon>
        <taxon>Seminavis</taxon>
    </lineage>
</organism>
<proteinExistence type="predicted"/>
<keyword evidence="4 7" id="KW-0863">Zinc-finger</keyword>
<dbReference type="GO" id="GO:0016567">
    <property type="term" value="P:protein ubiquitination"/>
    <property type="evidence" value="ECO:0007669"/>
    <property type="project" value="InterPro"/>
</dbReference>
<protein>
    <recommendedName>
        <fullName evidence="13">RING-type domain-containing protein</fullName>
    </recommendedName>
</protein>
<feature type="domain" description="RING-type" evidence="9">
    <location>
        <begin position="89"/>
        <end position="141"/>
    </location>
</feature>
<dbReference type="SUPFAM" id="SSF57850">
    <property type="entry name" value="RING/U-box"/>
    <property type="match status" value="2"/>
</dbReference>
<feature type="compositionally biased region" description="Basic and acidic residues" evidence="8">
    <location>
        <begin position="30"/>
        <end position="41"/>
    </location>
</feature>
<dbReference type="Gene3D" id="3.30.40.10">
    <property type="entry name" value="Zinc/RING finger domain, C3HC4 (zinc finger)"/>
    <property type="match status" value="1"/>
</dbReference>
<keyword evidence="1" id="KW-0808">Transferase</keyword>
<dbReference type="PROSITE" id="PS00518">
    <property type="entry name" value="ZF_RING_1"/>
    <property type="match status" value="1"/>
</dbReference>
<dbReference type="PANTHER" id="PTHR11685">
    <property type="entry name" value="RBR FAMILY RING FINGER AND IBR DOMAIN-CONTAINING"/>
    <property type="match status" value="1"/>
</dbReference>
<reference evidence="11" key="1">
    <citation type="submission" date="2020-06" db="EMBL/GenBank/DDBJ databases">
        <authorList>
            <consortium name="Plant Systems Biology data submission"/>
        </authorList>
    </citation>
    <scope>NUCLEOTIDE SEQUENCE</scope>
    <source>
        <strain evidence="11">D6</strain>
    </source>
</reference>
<evidence type="ECO:0000256" key="1">
    <source>
        <dbReference type="ARBA" id="ARBA00022679"/>
    </source>
</evidence>
<dbReference type="PROSITE" id="PS51873">
    <property type="entry name" value="TRIAD"/>
    <property type="match status" value="1"/>
</dbReference>